<dbReference type="InterPro" id="IPR009506">
    <property type="entry name" value="YjiS-like"/>
</dbReference>
<dbReference type="Proteomes" id="UP001262410">
    <property type="component" value="Unassembled WGS sequence"/>
</dbReference>
<comment type="caution">
    <text evidence="3">The sequence shown here is derived from an EMBL/GenBank/DDBJ whole genome shotgun (WGS) entry which is preliminary data.</text>
</comment>
<dbReference type="EMBL" id="JAVDPW010000002">
    <property type="protein sequence ID" value="MDR6288744.1"/>
    <property type="molecule type" value="Genomic_DNA"/>
</dbReference>
<gene>
    <name evidence="3" type="ORF">E9232_001251</name>
</gene>
<evidence type="ECO:0000313" key="4">
    <source>
        <dbReference type="Proteomes" id="UP001262410"/>
    </source>
</evidence>
<reference evidence="3 4" key="1">
    <citation type="submission" date="2023-07" db="EMBL/GenBank/DDBJ databases">
        <title>Sorghum-associated microbial communities from plants grown in Nebraska, USA.</title>
        <authorList>
            <person name="Schachtman D."/>
        </authorList>
    </citation>
    <scope>NUCLEOTIDE SEQUENCE [LARGE SCALE GENOMIC DNA]</scope>
    <source>
        <strain evidence="3 4">584</strain>
    </source>
</reference>
<accession>A0ABU1JJG2</accession>
<dbReference type="Pfam" id="PF06568">
    <property type="entry name" value="YjiS-like"/>
    <property type="match status" value="1"/>
</dbReference>
<organism evidence="3 4">
    <name type="scientific">Inquilinus ginsengisoli</name>
    <dbReference type="NCBI Taxonomy" id="363840"/>
    <lineage>
        <taxon>Bacteria</taxon>
        <taxon>Pseudomonadati</taxon>
        <taxon>Pseudomonadota</taxon>
        <taxon>Alphaproteobacteria</taxon>
        <taxon>Rhodospirillales</taxon>
        <taxon>Rhodospirillaceae</taxon>
        <taxon>Inquilinus</taxon>
    </lineage>
</organism>
<sequence length="88" mass="9484">MGIIVSTAPGASDTPIGQGANDNVQGASWPAPAPAAGSAALRLVLALEDAWERARQRRELAGLSEWELIDAGWTRSDRQNELSKPFWR</sequence>
<dbReference type="RefSeq" id="WP_309792767.1">
    <property type="nucleotide sequence ID" value="NZ_JAVDPW010000002.1"/>
</dbReference>
<proteinExistence type="predicted"/>
<evidence type="ECO:0000313" key="3">
    <source>
        <dbReference type="EMBL" id="MDR6288744.1"/>
    </source>
</evidence>
<feature type="domain" description="YjiS-like" evidence="2">
    <location>
        <begin position="44"/>
        <end position="78"/>
    </location>
</feature>
<evidence type="ECO:0000256" key="1">
    <source>
        <dbReference type="SAM" id="MobiDB-lite"/>
    </source>
</evidence>
<evidence type="ECO:0000259" key="2">
    <source>
        <dbReference type="Pfam" id="PF06568"/>
    </source>
</evidence>
<feature type="region of interest" description="Disordered" evidence="1">
    <location>
        <begin position="1"/>
        <end position="32"/>
    </location>
</feature>
<keyword evidence="4" id="KW-1185">Reference proteome</keyword>
<name>A0ABU1JJG2_9PROT</name>
<protein>
    <submittedName>
        <fullName evidence="3">Uncharacterized protein YjiS (DUF1127 family)</fullName>
    </submittedName>
</protein>